<evidence type="ECO:0000256" key="1">
    <source>
        <dbReference type="SAM" id="MobiDB-lite"/>
    </source>
</evidence>
<accession>A0AAV4NM56</accession>
<dbReference type="Proteomes" id="UP001054945">
    <property type="component" value="Unassembled WGS sequence"/>
</dbReference>
<keyword evidence="3" id="KW-1185">Reference proteome</keyword>
<feature type="compositionally biased region" description="Basic and acidic residues" evidence="1">
    <location>
        <begin position="33"/>
        <end position="49"/>
    </location>
</feature>
<evidence type="ECO:0000313" key="2">
    <source>
        <dbReference type="EMBL" id="GIX84599.1"/>
    </source>
</evidence>
<dbReference type="AlphaFoldDB" id="A0AAV4NM56"/>
<name>A0AAV4NM56_CAEEX</name>
<comment type="caution">
    <text evidence="2">The sequence shown here is derived from an EMBL/GenBank/DDBJ whole genome shotgun (WGS) entry which is preliminary data.</text>
</comment>
<proteinExistence type="predicted"/>
<dbReference type="EMBL" id="BPLR01003442">
    <property type="protein sequence ID" value="GIX84599.1"/>
    <property type="molecule type" value="Genomic_DNA"/>
</dbReference>
<reference evidence="2 3" key="1">
    <citation type="submission" date="2021-06" db="EMBL/GenBank/DDBJ databases">
        <title>Caerostris extrusa draft genome.</title>
        <authorList>
            <person name="Kono N."/>
            <person name="Arakawa K."/>
        </authorList>
    </citation>
    <scope>NUCLEOTIDE SEQUENCE [LARGE SCALE GENOMIC DNA]</scope>
</reference>
<gene>
    <name evidence="2" type="ORF">CEXT_741641</name>
</gene>
<organism evidence="2 3">
    <name type="scientific">Caerostris extrusa</name>
    <name type="common">Bark spider</name>
    <name type="synonym">Caerostris bankana</name>
    <dbReference type="NCBI Taxonomy" id="172846"/>
    <lineage>
        <taxon>Eukaryota</taxon>
        <taxon>Metazoa</taxon>
        <taxon>Ecdysozoa</taxon>
        <taxon>Arthropoda</taxon>
        <taxon>Chelicerata</taxon>
        <taxon>Arachnida</taxon>
        <taxon>Araneae</taxon>
        <taxon>Araneomorphae</taxon>
        <taxon>Entelegynae</taxon>
        <taxon>Araneoidea</taxon>
        <taxon>Araneidae</taxon>
        <taxon>Caerostris</taxon>
    </lineage>
</organism>
<evidence type="ECO:0000313" key="3">
    <source>
        <dbReference type="Proteomes" id="UP001054945"/>
    </source>
</evidence>
<protein>
    <submittedName>
        <fullName evidence="2">Uncharacterized protein</fullName>
    </submittedName>
</protein>
<sequence>MFNQLPKKMLFLLLSYHINDATPTFQALPLTELNKDRPSPEQETKRKTPEQSVWAEILLLTLSPRKRS</sequence>
<feature type="region of interest" description="Disordered" evidence="1">
    <location>
        <begin position="29"/>
        <end position="50"/>
    </location>
</feature>